<dbReference type="Proteomes" id="UP000666915">
    <property type="component" value="Unassembled WGS sequence"/>
</dbReference>
<reference evidence="2 3" key="1">
    <citation type="submission" date="2021-03" db="EMBL/GenBank/DDBJ databases">
        <authorList>
            <person name="Kanchanasin P."/>
            <person name="Saeng-In P."/>
            <person name="Phongsopitanun W."/>
            <person name="Yuki M."/>
            <person name="Kudo T."/>
            <person name="Ohkuma M."/>
            <person name="Tanasupawat S."/>
        </authorList>
    </citation>
    <scope>NUCLEOTIDE SEQUENCE [LARGE SCALE GENOMIC DNA]</scope>
    <source>
        <strain evidence="2 3">L46</strain>
    </source>
</reference>
<evidence type="ECO:0000256" key="1">
    <source>
        <dbReference type="SAM" id="Phobius"/>
    </source>
</evidence>
<dbReference type="EMBL" id="JAGEOK010000040">
    <property type="protein sequence ID" value="MBO2444004.1"/>
    <property type="molecule type" value="Genomic_DNA"/>
</dbReference>
<keyword evidence="1" id="KW-1133">Transmembrane helix</keyword>
<proteinExistence type="predicted"/>
<evidence type="ECO:0000313" key="3">
    <source>
        <dbReference type="Proteomes" id="UP000666915"/>
    </source>
</evidence>
<name>A0ABS3RCP5_9ACTN</name>
<sequence length="81" mass="8543">MTWLRKIDEALGWLFRVLAVVVLVAGALGLLASVALIVAGLFNISPFLALGAVGVVSLLFYLARNTEGGSPTEPGQPGDWY</sequence>
<keyword evidence="3" id="KW-1185">Reference proteome</keyword>
<evidence type="ECO:0000313" key="2">
    <source>
        <dbReference type="EMBL" id="MBO2444004.1"/>
    </source>
</evidence>
<comment type="caution">
    <text evidence="2">The sequence shown here is derived from an EMBL/GenBank/DDBJ whole genome shotgun (WGS) entry which is preliminary data.</text>
</comment>
<keyword evidence="1" id="KW-0812">Transmembrane</keyword>
<gene>
    <name evidence="2" type="ORF">J4557_41435</name>
</gene>
<accession>A0ABS3RCP5</accession>
<dbReference type="RefSeq" id="WP_208272312.1">
    <property type="nucleotide sequence ID" value="NZ_BAAAGM010000020.1"/>
</dbReference>
<feature type="transmembrane region" description="Helical" evidence="1">
    <location>
        <begin position="44"/>
        <end position="63"/>
    </location>
</feature>
<protein>
    <submittedName>
        <fullName evidence="2">Uncharacterized protein</fullName>
    </submittedName>
</protein>
<keyword evidence="1" id="KW-0472">Membrane</keyword>
<organism evidence="2 3">
    <name type="scientific">Actinomadura nitritigenes</name>
    <dbReference type="NCBI Taxonomy" id="134602"/>
    <lineage>
        <taxon>Bacteria</taxon>
        <taxon>Bacillati</taxon>
        <taxon>Actinomycetota</taxon>
        <taxon>Actinomycetes</taxon>
        <taxon>Streptosporangiales</taxon>
        <taxon>Thermomonosporaceae</taxon>
        <taxon>Actinomadura</taxon>
    </lineage>
</organism>
<feature type="transmembrane region" description="Helical" evidence="1">
    <location>
        <begin position="12"/>
        <end position="38"/>
    </location>
</feature>